<protein>
    <recommendedName>
        <fullName evidence="3">Preprotein translocase subunit SecB</fullName>
    </recommendedName>
</protein>
<organism evidence="1 2">
    <name type="scientific">Paractinoplanes ferrugineus</name>
    <dbReference type="NCBI Taxonomy" id="113564"/>
    <lineage>
        <taxon>Bacteria</taxon>
        <taxon>Bacillati</taxon>
        <taxon>Actinomycetota</taxon>
        <taxon>Actinomycetes</taxon>
        <taxon>Micromonosporales</taxon>
        <taxon>Micromonosporaceae</taxon>
        <taxon>Paractinoplanes</taxon>
    </lineage>
</organism>
<dbReference type="InterPro" id="IPR035958">
    <property type="entry name" value="SecB-like_sf"/>
</dbReference>
<sequence>MTDTVSTLVDQLALETLFLDECQVVRGDADDATPGKVDQSIEVEFSLQEAFVFTVRTSFKFLNSNGALVAQIDASFVASFSHGGEEPEQEEIEKYAKGPLLLTVVPFIREFLASTTNRLALPPFYLPLFAHRGAVLRARAQSGGA</sequence>
<proteinExistence type="predicted"/>
<keyword evidence="2" id="KW-1185">Reference proteome</keyword>
<dbReference type="Proteomes" id="UP000598174">
    <property type="component" value="Unassembled WGS sequence"/>
</dbReference>
<evidence type="ECO:0000313" key="2">
    <source>
        <dbReference type="Proteomes" id="UP000598174"/>
    </source>
</evidence>
<evidence type="ECO:0000313" key="1">
    <source>
        <dbReference type="EMBL" id="GIE08195.1"/>
    </source>
</evidence>
<evidence type="ECO:0008006" key="3">
    <source>
        <dbReference type="Google" id="ProtNLM"/>
    </source>
</evidence>
<dbReference type="Gene3D" id="3.10.420.10">
    <property type="entry name" value="SecB-like"/>
    <property type="match status" value="1"/>
</dbReference>
<name>A0A919ITF3_9ACTN</name>
<reference evidence="1" key="1">
    <citation type="submission" date="2021-01" db="EMBL/GenBank/DDBJ databases">
        <title>Whole genome shotgun sequence of Actinoplanes ferrugineus NBRC 15555.</title>
        <authorList>
            <person name="Komaki H."/>
            <person name="Tamura T."/>
        </authorList>
    </citation>
    <scope>NUCLEOTIDE SEQUENCE</scope>
    <source>
        <strain evidence="1">NBRC 15555</strain>
    </source>
</reference>
<comment type="caution">
    <text evidence="1">The sequence shown here is derived from an EMBL/GenBank/DDBJ whole genome shotgun (WGS) entry which is preliminary data.</text>
</comment>
<dbReference type="EMBL" id="BOMM01000001">
    <property type="protein sequence ID" value="GIE08195.1"/>
    <property type="molecule type" value="Genomic_DNA"/>
</dbReference>
<dbReference type="RefSeq" id="WP_203814838.1">
    <property type="nucleotide sequence ID" value="NZ_BAAABP010000014.1"/>
</dbReference>
<gene>
    <name evidence="1" type="ORF">Afe05nite_00350</name>
</gene>
<dbReference type="SUPFAM" id="SSF54611">
    <property type="entry name" value="SecB-like"/>
    <property type="match status" value="1"/>
</dbReference>
<accession>A0A919ITF3</accession>
<dbReference type="AlphaFoldDB" id="A0A919ITF3"/>